<dbReference type="Proteomes" id="UP000266841">
    <property type="component" value="Unassembled WGS sequence"/>
</dbReference>
<dbReference type="AlphaFoldDB" id="K0S0U4"/>
<sequence length="160" mass="18510">TLEKGWDGSSLESRFAFRSRSVRSLPAGLDSISYQLRKSVHAAPSITFELVSTGTEDIRLIETNNQRKPQDVEGLPLEPKRKRRRRRKRKRPQRRKGKANKRRPGHSPVTPPRRQDNARRQAAKTHESFIKEFRTFIYSNAAKYCPASGFDTNWHRKGIG</sequence>
<accession>K0S0U4</accession>
<feature type="non-terminal residue" evidence="2">
    <location>
        <position position="1"/>
    </location>
</feature>
<comment type="caution">
    <text evidence="2">The sequence shown here is derived from an EMBL/GenBank/DDBJ whole genome shotgun (WGS) entry which is preliminary data.</text>
</comment>
<name>K0S0U4_THAOC</name>
<feature type="region of interest" description="Disordered" evidence="1">
    <location>
        <begin position="61"/>
        <end position="125"/>
    </location>
</feature>
<evidence type="ECO:0000256" key="1">
    <source>
        <dbReference type="SAM" id="MobiDB-lite"/>
    </source>
</evidence>
<organism evidence="2 3">
    <name type="scientific">Thalassiosira oceanica</name>
    <name type="common">Marine diatom</name>
    <dbReference type="NCBI Taxonomy" id="159749"/>
    <lineage>
        <taxon>Eukaryota</taxon>
        <taxon>Sar</taxon>
        <taxon>Stramenopiles</taxon>
        <taxon>Ochrophyta</taxon>
        <taxon>Bacillariophyta</taxon>
        <taxon>Coscinodiscophyceae</taxon>
        <taxon>Thalassiosirophycidae</taxon>
        <taxon>Thalassiosirales</taxon>
        <taxon>Thalassiosiraceae</taxon>
        <taxon>Thalassiosira</taxon>
    </lineage>
</organism>
<proteinExistence type="predicted"/>
<protein>
    <submittedName>
        <fullName evidence="2">Uncharacterized protein</fullName>
    </submittedName>
</protein>
<evidence type="ECO:0000313" key="2">
    <source>
        <dbReference type="EMBL" id="EJK54666.1"/>
    </source>
</evidence>
<reference evidence="2 3" key="1">
    <citation type="journal article" date="2012" name="Genome Biol.">
        <title>Genome and low-iron response of an oceanic diatom adapted to chronic iron limitation.</title>
        <authorList>
            <person name="Lommer M."/>
            <person name="Specht M."/>
            <person name="Roy A.S."/>
            <person name="Kraemer L."/>
            <person name="Andreson R."/>
            <person name="Gutowska M.A."/>
            <person name="Wolf J."/>
            <person name="Bergner S.V."/>
            <person name="Schilhabel M.B."/>
            <person name="Klostermeier U.C."/>
            <person name="Beiko R.G."/>
            <person name="Rosenstiel P."/>
            <person name="Hippler M."/>
            <person name="Laroche J."/>
        </authorList>
    </citation>
    <scope>NUCLEOTIDE SEQUENCE [LARGE SCALE GENOMIC DNA]</scope>
    <source>
        <strain evidence="2 3">CCMP1005</strain>
    </source>
</reference>
<feature type="compositionally biased region" description="Basic residues" evidence="1">
    <location>
        <begin position="80"/>
        <end position="105"/>
    </location>
</feature>
<gene>
    <name evidence="2" type="ORF">THAOC_25686</name>
</gene>
<keyword evidence="3" id="KW-1185">Reference proteome</keyword>
<evidence type="ECO:0000313" key="3">
    <source>
        <dbReference type="Proteomes" id="UP000266841"/>
    </source>
</evidence>
<dbReference type="EMBL" id="AGNL01035481">
    <property type="protein sequence ID" value="EJK54666.1"/>
    <property type="molecule type" value="Genomic_DNA"/>
</dbReference>
<feature type="compositionally biased region" description="Basic and acidic residues" evidence="1">
    <location>
        <begin position="113"/>
        <end position="125"/>
    </location>
</feature>